<dbReference type="PRINTS" id="PR00081">
    <property type="entry name" value="GDHRDH"/>
</dbReference>
<dbReference type="InterPro" id="IPR036291">
    <property type="entry name" value="NAD(P)-bd_dom_sf"/>
</dbReference>
<dbReference type="AlphaFoldDB" id="A0A2S9QP46"/>
<organism evidence="3 4">
    <name type="scientific">Leucobacter massiliensis</name>
    <dbReference type="NCBI Taxonomy" id="1686285"/>
    <lineage>
        <taxon>Bacteria</taxon>
        <taxon>Bacillati</taxon>
        <taxon>Actinomycetota</taxon>
        <taxon>Actinomycetes</taxon>
        <taxon>Micrococcales</taxon>
        <taxon>Microbacteriaceae</taxon>
        <taxon>Leucobacter</taxon>
    </lineage>
</organism>
<dbReference type="RefSeq" id="WP_105805807.1">
    <property type="nucleotide sequence ID" value="NZ_MWZD01000017.1"/>
</dbReference>
<comment type="similarity">
    <text evidence="1">Belongs to the short-chain dehydrogenases/reductases (SDR) family.</text>
</comment>
<gene>
    <name evidence="3" type="ORF">B4915_09160</name>
</gene>
<dbReference type="Pfam" id="PF13561">
    <property type="entry name" value="adh_short_C2"/>
    <property type="match status" value="1"/>
</dbReference>
<dbReference type="Proteomes" id="UP000238650">
    <property type="component" value="Unassembled WGS sequence"/>
</dbReference>
<accession>A0A2S9QP46</accession>
<dbReference type="EMBL" id="MWZD01000017">
    <property type="protein sequence ID" value="PRI11360.1"/>
    <property type="molecule type" value="Genomic_DNA"/>
</dbReference>
<dbReference type="PANTHER" id="PTHR42879">
    <property type="entry name" value="3-OXOACYL-(ACYL-CARRIER-PROTEIN) REDUCTASE"/>
    <property type="match status" value="1"/>
</dbReference>
<dbReference type="InterPro" id="IPR002347">
    <property type="entry name" value="SDR_fam"/>
</dbReference>
<evidence type="ECO:0000313" key="4">
    <source>
        <dbReference type="Proteomes" id="UP000238650"/>
    </source>
</evidence>
<evidence type="ECO:0000313" key="3">
    <source>
        <dbReference type="EMBL" id="PRI11360.1"/>
    </source>
</evidence>
<keyword evidence="2" id="KW-0560">Oxidoreductase</keyword>
<dbReference type="PRINTS" id="PR00080">
    <property type="entry name" value="SDRFAMILY"/>
</dbReference>
<comment type="caution">
    <text evidence="3">The sequence shown here is derived from an EMBL/GenBank/DDBJ whole genome shotgun (WGS) entry which is preliminary data.</text>
</comment>
<dbReference type="PANTHER" id="PTHR42879:SF2">
    <property type="entry name" value="3-OXOACYL-[ACYL-CARRIER-PROTEIN] REDUCTASE FABG"/>
    <property type="match status" value="1"/>
</dbReference>
<proteinExistence type="inferred from homology"/>
<protein>
    <submittedName>
        <fullName evidence="3">Short-chain dehydrogenase</fullName>
    </submittedName>
</protein>
<reference evidence="3 4" key="1">
    <citation type="journal article" date="2017" name="New Microbes New Infect">
        <title>Genome sequence of 'Leucobacter massiliensis' sp. nov. isolated from human pharynx after travel to the 2014 Hajj.</title>
        <authorList>
            <person name="Leangapichart T."/>
            <person name="Gautret P."/>
            <person name="Nguyen T.T."/>
            <person name="Armstrong N."/>
            <person name="Rolain J.M."/>
        </authorList>
    </citation>
    <scope>NUCLEOTIDE SEQUENCE [LARGE SCALE GENOMIC DNA]</scope>
    <source>
        <strain evidence="3 4">122RC15</strain>
    </source>
</reference>
<evidence type="ECO:0000256" key="2">
    <source>
        <dbReference type="ARBA" id="ARBA00023002"/>
    </source>
</evidence>
<name>A0A2S9QP46_9MICO</name>
<sequence>MHTTSPIEEPRPVAVITGAGAPDGIGMACARALAASHRLIVAATSERIHERVAELAAEGADALGFVGDLTAAEAAEELIALAMTRWGRVDALVNNAGMVAVTSSDAATPLAESSLEQWHRSLARNLDTAFLVTRAALGPMAAAGHGRIVTVGSLSGALMAYRGDAAYHAAKAGLVGLARSVAVDYARSGITCNVVAPGWIASGSATDEERAMGSLTPMGRPGRPEEVASLVAYLASPAASYLTGQVIAVDGGNTIDEEPGAAA</sequence>
<dbReference type="FunFam" id="3.40.50.720:FF:000173">
    <property type="entry name" value="3-oxoacyl-[acyl-carrier protein] reductase"/>
    <property type="match status" value="1"/>
</dbReference>
<keyword evidence="4" id="KW-1185">Reference proteome</keyword>
<dbReference type="OrthoDB" id="4350228at2"/>
<dbReference type="InterPro" id="IPR050259">
    <property type="entry name" value="SDR"/>
</dbReference>
<dbReference type="SUPFAM" id="SSF51735">
    <property type="entry name" value="NAD(P)-binding Rossmann-fold domains"/>
    <property type="match status" value="1"/>
</dbReference>
<dbReference type="GO" id="GO:0016491">
    <property type="term" value="F:oxidoreductase activity"/>
    <property type="evidence" value="ECO:0007669"/>
    <property type="project" value="UniProtKB-KW"/>
</dbReference>
<evidence type="ECO:0000256" key="1">
    <source>
        <dbReference type="ARBA" id="ARBA00006484"/>
    </source>
</evidence>
<dbReference type="Gene3D" id="3.40.50.720">
    <property type="entry name" value="NAD(P)-binding Rossmann-like Domain"/>
    <property type="match status" value="1"/>
</dbReference>